<dbReference type="AlphaFoldDB" id="A0A7S2D5U6"/>
<gene>
    <name evidence="2" type="ORF">FPAR1323_LOCUS15769</name>
</gene>
<name>A0A7S2D5U6_9STRA</name>
<reference evidence="2" key="1">
    <citation type="submission" date="2021-01" db="EMBL/GenBank/DDBJ databases">
        <authorList>
            <person name="Corre E."/>
            <person name="Pelletier E."/>
            <person name="Niang G."/>
            <person name="Scheremetjew M."/>
            <person name="Finn R."/>
            <person name="Kale V."/>
            <person name="Holt S."/>
            <person name="Cochrane G."/>
            <person name="Meng A."/>
            <person name="Brown T."/>
            <person name="Cohen L."/>
        </authorList>
    </citation>
    <scope>NUCLEOTIDE SEQUENCE</scope>
    <source>
        <strain evidence="2">RCC1693</strain>
    </source>
</reference>
<feature type="compositionally biased region" description="Basic and acidic residues" evidence="1">
    <location>
        <begin position="222"/>
        <end position="232"/>
    </location>
</feature>
<evidence type="ECO:0000313" key="2">
    <source>
        <dbReference type="EMBL" id="CAD9444990.1"/>
    </source>
</evidence>
<feature type="region of interest" description="Disordered" evidence="1">
    <location>
        <begin position="102"/>
        <end position="167"/>
    </location>
</feature>
<protein>
    <submittedName>
        <fullName evidence="2">Uncharacterized protein</fullName>
    </submittedName>
</protein>
<evidence type="ECO:0000256" key="1">
    <source>
        <dbReference type="SAM" id="MobiDB-lite"/>
    </source>
</evidence>
<accession>A0A7S2D5U6</accession>
<sequence>MSMAGATRVTPHSDVFIRTGGVVRGATNSFRRQFSIERFEQTAKIALPIVAAAATGESRRRSMSYYQNPPPVSPIKPTKTVPTAPPVSHLQRAGAAAVGNVVRPQPRPASEPVTNARRASREAISRTASLTPIKKRAQVGAELTSPVAHEHAQGPPTKPTAPVPQNQKWNPAFDKSPVKEQLVSLLGALTTVLKVAQSGSLGQVHHSSPSHRNQRNRSSSRAFKEVPLRPAS</sequence>
<dbReference type="EMBL" id="HBGT01030173">
    <property type="protein sequence ID" value="CAD9444990.1"/>
    <property type="molecule type" value="Transcribed_RNA"/>
</dbReference>
<proteinExistence type="predicted"/>
<feature type="region of interest" description="Disordered" evidence="1">
    <location>
        <begin position="58"/>
        <end position="82"/>
    </location>
</feature>
<organism evidence="2">
    <name type="scientific">Florenciella parvula</name>
    <dbReference type="NCBI Taxonomy" id="236787"/>
    <lineage>
        <taxon>Eukaryota</taxon>
        <taxon>Sar</taxon>
        <taxon>Stramenopiles</taxon>
        <taxon>Ochrophyta</taxon>
        <taxon>Dictyochophyceae</taxon>
        <taxon>Florenciellales</taxon>
        <taxon>Florenciella</taxon>
    </lineage>
</organism>
<feature type="region of interest" description="Disordered" evidence="1">
    <location>
        <begin position="199"/>
        <end position="232"/>
    </location>
</feature>